<dbReference type="GO" id="GO:0009401">
    <property type="term" value="P:phosphoenolpyruvate-dependent sugar phosphotransferase system"/>
    <property type="evidence" value="ECO:0007669"/>
    <property type="project" value="UniProtKB-KW"/>
</dbReference>
<dbReference type="InterPro" id="IPR001020">
    <property type="entry name" value="PTS_HPr_His_P_site"/>
</dbReference>
<dbReference type="PANTHER" id="PTHR33705">
    <property type="entry name" value="PHOSPHOCARRIER PROTEIN HPR"/>
    <property type="match status" value="1"/>
</dbReference>
<evidence type="ECO:0000256" key="3">
    <source>
        <dbReference type="ARBA" id="ARBA00020422"/>
    </source>
</evidence>
<name>A0A2H9T580_9ZZZZ</name>
<keyword evidence="10" id="KW-0808">Transferase</keyword>
<dbReference type="PROSITE" id="PS51350">
    <property type="entry name" value="PTS_HPR_DOM"/>
    <property type="match status" value="1"/>
</dbReference>
<dbReference type="InterPro" id="IPR050399">
    <property type="entry name" value="HPr"/>
</dbReference>
<accession>A0A2H9T580</accession>
<dbReference type="AlphaFoldDB" id="A0A2H9T580"/>
<dbReference type="PROSITE" id="PS00589">
    <property type="entry name" value="PTS_HPR_SER"/>
    <property type="match status" value="1"/>
</dbReference>
<dbReference type="PANTHER" id="PTHR33705:SF1">
    <property type="entry name" value="PHOSPHOCARRIER PROTEIN HPR"/>
    <property type="match status" value="1"/>
</dbReference>
<evidence type="ECO:0000256" key="4">
    <source>
        <dbReference type="ARBA" id="ARBA00022448"/>
    </source>
</evidence>
<evidence type="ECO:0000313" key="10">
    <source>
        <dbReference type="EMBL" id="PJE78362.1"/>
    </source>
</evidence>
<dbReference type="InterPro" id="IPR035895">
    <property type="entry name" value="HPr-like_sf"/>
</dbReference>
<evidence type="ECO:0000256" key="7">
    <source>
        <dbReference type="ARBA" id="ARBA00022683"/>
    </source>
</evidence>
<organism evidence="10">
    <name type="scientific">invertebrate metagenome</name>
    <dbReference type="NCBI Taxonomy" id="1711999"/>
    <lineage>
        <taxon>unclassified sequences</taxon>
        <taxon>metagenomes</taxon>
        <taxon>organismal metagenomes</taxon>
    </lineage>
</organism>
<comment type="caution">
    <text evidence="10">The sequence shown here is derived from an EMBL/GenBank/DDBJ whole genome shotgun (WGS) entry which is preliminary data.</text>
</comment>
<reference evidence="10" key="1">
    <citation type="journal article" date="2017" name="Appl. Environ. Microbiol.">
        <title>Molecular characterization of an Endozoicomonas-like organism causing infection in king scallop Pecten maximus L.</title>
        <authorList>
            <person name="Cano I."/>
            <person name="van Aerle R."/>
            <person name="Ross S."/>
            <person name="Verner-Jeffreys D.W."/>
            <person name="Paley R.K."/>
            <person name="Rimmer G."/>
            <person name="Ryder D."/>
            <person name="Hooper P."/>
            <person name="Stone D."/>
            <person name="Feist S.W."/>
        </authorList>
    </citation>
    <scope>NUCLEOTIDE SEQUENCE</scope>
</reference>
<proteinExistence type="predicted"/>
<dbReference type="EMBL" id="NSIT01000195">
    <property type="protein sequence ID" value="PJE78362.1"/>
    <property type="molecule type" value="Genomic_DNA"/>
</dbReference>
<sequence length="85" mass="9180">MFSKKVIITAENGLHTRPAAQFVKEAKQFDCDIKLEAGGKKASAKSLFKLQTLGLVKDTEVNIICDGEGAEQAADHLASFITTLK</sequence>
<comment type="subcellular location">
    <subcellularLocation>
        <location evidence="2">Cytoplasm</location>
    </subcellularLocation>
</comment>
<dbReference type="InterPro" id="IPR000032">
    <property type="entry name" value="HPr-like"/>
</dbReference>
<protein>
    <recommendedName>
        <fullName evidence="3">Phosphocarrier protein HPr</fullName>
    </recommendedName>
    <alternativeName>
        <fullName evidence="8">Histidine-containing protein</fullName>
    </alternativeName>
</protein>
<keyword evidence="4" id="KW-0813">Transport</keyword>
<dbReference type="PROSITE" id="PS00369">
    <property type="entry name" value="PTS_HPR_HIS"/>
    <property type="match status" value="1"/>
</dbReference>
<evidence type="ECO:0000256" key="5">
    <source>
        <dbReference type="ARBA" id="ARBA00022490"/>
    </source>
</evidence>
<evidence type="ECO:0000256" key="6">
    <source>
        <dbReference type="ARBA" id="ARBA00022597"/>
    </source>
</evidence>
<evidence type="ECO:0000259" key="9">
    <source>
        <dbReference type="PROSITE" id="PS51350"/>
    </source>
</evidence>
<feature type="domain" description="HPr" evidence="9">
    <location>
        <begin position="1"/>
        <end position="85"/>
    </location>
</feature>
<dbReference type="SUPFAM" id="SSF55594">
    <property type="entry name" value="HPr-like"/>
    <property type="match status" value="1"/>
</dbReference>
<evidence type="ECO:0000256" key="1">
    <source>
        <dbReference type="ARBA" id="ARBA00003681"/>
    </source>
</evidence>
<keyword evidence="6" id="KW-0762">Sugar transport</keyword>
<dbReference type="Gene3D" id="3.30.1340.10">
    <property type="entry name" value="HPr-like"/>
    <property type="match status" value="1"/>
</dbReference>
<keyword evidence="7" id="KW-0598">Phosphotransferase system</keyword>
<evidence type="ECO:0000256" key="8">
    <source>
        <dbReference type="ARBA" id="ARBA00033055"/>
    </source>
</evidence>
<dbReference type="InterPro" id="IPR002114">
    <property type="entry name" value="PTS_HPr_Ser_P_site"/>
</dbReference>
<dbReference type="CDD" id="cd00367">
    <property type="entry name" value="PTS-HPr_like"/>
    <property type="match status" value="1"/>
</dbReference>
<dbReference type="Pfam" id="PF00381">
    <property type="entry name" value="PTS-HPr"/>
    <property type="match status" value="1"/>
</dbReference>
<dbReference type="GO" id="GO:0005737">
    <property type="term" value="C:cytoplasm"/>
    <property type="evidence" value="ECO:0007669"/>
    <property type="project" value="UniProtKB-SubCell"/>
</dbReference>
<evidence type="ECO:0000256" key="2">
    <source>
        <dbReference type="ARBA" id="ARBA00004496"/>
    </source>
</evidence>
<gene>
    <name evidence="10" type="primary">ptsH_2</name>
    <name evidence="10" type="ORF">CI610_02700</name>
</gene>
<dbReference type="NCBIfam" id="TIGR01003">
    <property type="entry name" value="PTS_HPr_family"/>
    <property type="match status" value="1"/>
</dbReference>
<keyword evidence="5" id="KW-0963">Cytoplasm</keyword>
<dbReference type="GO" id="GO:0016740">
    <property type="term" value="F:transferase activity"/>
    <property type="evidence" value="ECO:0007669"/>
    <property type="project" value="UniProtKB-KW"/>
</dbReference>
<comment type="function">
    <text evidence="1">General (non sugar-specific) component of the phosphoenolpyruvate-dependent sugar phosphotransferase system (sugar PTS). This major carbohydrate active-transport system catalyzes the phosphorylation of incoming sugar substrates concomitantly with their translocation across the cell membrane. The phosphoryl group from phosphoenolpyruvate (PEP) is transferred to the phosphoryl carrier protein HPr by enzyme I. Phospho-HPr then transfers it to the PTS EIIA domain.</text>
</comment>
<dbReference type="PRINTS" id="PR00107">
    <property type="entry name" value="PHOSPHOCPHPR"/>
</dbReference>